<evidence type="ECO:0000313" key="1">
    <source>
        <dbReference type="EMBL" id="JAE21782.1"/>
    </source>
</evidence>
<name>A0A0A9GBC1_ARUDO</name>
<reference evidence="1" key="2">
    <citation type="journal article" date="2015" name="Data Brief">
        <title>Shoot transcriptome of the giant reed, Arundo donax.</title>
        <authorList>
            <person name="Barrero R.A."/>
            <person name="Guerrero F.D."/>
            <person name="Moolhuijzen P."/>
            <person name="Goolsby J.A."/>
            <person name="Tidwell J."/>
            <person name="Bellgard S.E."/>
            <person name="Bellgard M.I."/>
        </authorList>
    </citation>
    <scope>NUCLEOTIDE SEQUENCE</scope>
    <source>
        <tissue evidence="1">Shoot tissue taken approximately 20 cm above the soil surface</tissue>
    </source>
</reference>
<reference evidence="1" key="1">
    <citation type="submission" date="2014-09" db="EMBL/GenBank/DDBJ databases">
        <authorList>
            <person name="Magalhaes I.L.F."/>
            <person name="Oliveira U."/>
            <person name="Santos F.R."/>
            <person name="Vidigal T.H.D.A."/>
            <person name="Brescovit A.D."/>
            <person name="Santos A.J."/>
        </authorList>
    </citation>
    <scope>NUCLEOTIDE SEQUENCE</scope>
    <source>
        <tissue evidence="1">Shoot tissue taken approximately 20 cm above the soil surface</tissue>
    </source>
</reference>
<dbReference type="AlphaFoldDB" id="A0A0A9GBC1"/>
<dbReference type="EMBL" id="GBRH01176114">
    <property type="protein sequence ID" value="JAE21782.1"/>
    <property type="molecule type" value="Transcribed_RNA"/>
</dbReference>
<sequence length="22" mass="2577">MLHCRLHAVKLVIRECLLLVNC</sequence>
<protein>
    <submittedName>
        <fullName evidence="1">Uncharacterized protein</fullName>
    </submittedName>
</protein>
<proteinExistence type="predicted"/>
<organism evidence="1">
    <name type="scientific">Arundo donax</name>
    <name type="common">Giant reed</name>
    <name type="synonym">Donax arundinaceus</name>
    <dbReference type="NCBI Taxonomy" id="35708"/>
    <lineage>
        <taxon>Eukaryota</taxon>
        <taxon>Viridiplantae</taxon>
        <taxon>Streptophyta</taxon>
        <taxon>Embryophyta</taxon>
        <taxon>Tracheophyta</taxon>
        <taxon>Spermatophyta</taxon>
        <taxon>Magnoliopsida</taxon>
        <taxon>Liliopsida</taxon>
        <taxon>Poales</taxon>
        <taxon>Poaceae</taxon>
        <taxon>PACMAD clade</taxon>
        <taxon>Arundinoideae</taxon>
        <taxon>Arundineae</taxon>
        <taxon>Arundo</taxon>
    </lineage>
</organism>
<accession>A0A0A9GBC1</accession>